<gene>
    <name evidence="7" type="primary">Contig5166.g5535</name>
    <name evidence="7" type="ORF">STYLEM_9608</name>
</gene>
<dbReference type="PROSITE" id="PS50850">
    <property type="entry name" value="MFS"/>
    <property type="match status" value="1"/>
</dbReference>
<dbReference type="GO" id="GO:0022857">
    <property type="term" value="F:transmembrane transporter activity"/>
    <property type="evidence" value="ECO:0007669"/>
    <property type="project" value="InterPro"/>
</dbReference>
<keyword evidence="3 5" id="KW-1133">Transmembrane helix</keyword>
<feature type="transmembrane region" description="Helical" evidence="5">
    <location>
        <begin position="338"/>
        <end position="361"/>
    </location>
</feature>
<dbReference type="InterPro" id="IPR005829">
    <property type="entry name" value="Sugar_transporter_CS"/>
</dbReference>
<feature type="transmembrane region" description="Helical" evidence="5">
    <location>
        <begin position="12"/>
        <end position="31"/>
    </location>
</feature>
<dbReference type="PANTHER" id="PTHR23294">
    <property type="entry name" value="ET TRANSLATION PRODUCT-RELATED"/>
    <property type="match status" value="1"/>
</dbReference>
<dbReference type="InterPro" id="IPR036259">
    <property type="entry name" value="MFS_trans_sf"/>
</dbReference>
<dbReference type="Pfam" id="PF07690">
    <property type="entry name" value="MFS_1"/>
    <property type="match status" value="1"/>
</dbReference>
<evidence type="ECO:0000256" key="2">
    <source>
        <dbReference type="ARBA" id="ARBA00022692"/>
    </source>
</evidence>
<organism evidence="7 8">
    <name type="scientific">Stylonychia lemnae</name>
    <name type="common">Ciliate</name>
    <dbReference type="NCBI Taxonomy" id="5949"/>
    <lineage>
        <taxon>Eukaryota</taxon>
        <taxon>Sar</taxon>
        <taxon>Alveolata</taxon>
        <taxon>Ciliophora</taxon>
        <taxon>Intramacronucleata</taxon>
        <taxon>Spirotrichea</taxon>
        <taxon>Stichotrichia</taxon>
        <taxon>Sporadotrichida</taxon>
        <taxon>Oxytrichidae</taxon>
        <taxon>Stylonychinae</taxon>
        <taxon>Stylonychia</taxon>
    </lineage>
</organism>
<name>A0A078AEG6_STYLE</name>
<reference evidence="7 8" key="1">
    <citation type="submission" date="2014-06" db="EMBL/GenBank/DDBJ databases">
        <authorList>
            <person name="Swart Estienne"/>
        </authorList>
    </citation>
    <scope>NUCLEOTIDE SEQUENCE [LARGE SCALE GENOMIC DNA]</scope>
    <source>
        <strain evidence="7 8">130c</strain>
    </source>
</reference>
<feature type="transmembrane region" description="Helical" evidence="5">
    <location>
        <begin position="51"/>
        <end position="74"/>
    </location>
</feature>
<dbReference type="InterPro" id="IPR051617">
    <property type="entry name" value="UNC-93-like_regulator"/>
</dbReference>
<keyword evidence="2 5" id="KW-0812">Transmembrane</keyword>
<comment type="subcellular location">
    <subcellularLocation>
        <location evidence="1">Membrane</location>
        <topology evidence="1">Multi-pass membrane protein</topology>
    </subcellularLocation>
</comment>
<dbReference type="GO" id="GO:0016020">
    <property type="term" value="C:membrane"/>
    <property type="evidence" value="ECO:0007669"/>
    <property type="project" value="UniProtKB-SubCell"/>
</dbReference>
<evidence type="ECO:0000313" key="7">
    <source>
        <dbReference type="EMBL" id="CDW80605.1"/>
    </source>
</evidence>
<evidence type="ECO:0000256" key="3">
    <source>
        <dbReference type="ARBA" id="ARBA00022989"/>
    </source>
</evidence>
<feature type="transmembrane region" description="Helical" evidence="5">
    <location>
        <begin position="118"/>
        <end position="137"/>
    </location>
</feature>
<dbReference type="AlphaFoldDB" id="A0A078AEG6"/>
<feature type="transmembrane region" description="Helical" evidence="5">
    <location>
        <begin position="373"/>
        <end position="391"/>
    </location>
</feature>
<evidence type="ECO:0000313" key="8">
    <source>
        <dbReference type="Proteomes" id="UP000039865"/>
    </source>
</evidence>
<dbReference type="InterPro" id="IPR020846">
    <property type="entry name" value="MFS_dom"/>
</dbReference>
<dbReference type="Gene3D" id="1.20.1250.20">
    <property type="entry name" value="MFS general substrate transporter like domains"/>
    <property type="match status" value="1"/>
</dbReference>
<keyword evidence="4 5" id="KW-0472">Membrane</keyword>
<feature type="transmembrane region" description="Helical" evidence="5">
    <location>
        <begin position="459"/>
        <end position="480"/>
    </location>
</feature>
<dbReference type="Proteomes" id="UP000039865">
    <property type="component" value="Unassembled WGS sequence"/>
</dbReference>
<accession>A0A078AEG6</accession>
<dbReference type="InterPro" id="IPR011701">
    <property type="entry name" value="MFS"/>
</dbReference>
<dbReference type="EMBL" id="CCKQ01009145">
    <property type="protein sequence ID" value="CDW80605.1"/>
    <property type="molecule type" value="Genomic_DNA"/>
</dbReference>
<dbReference type="InParanoid" id="A0A078AEG6"/>
<proteinExistence type="predicted"/>
<dbReference type="PANTHER" id="PTHR23294:SF0">
    <property type="entry name" value="UNC93-LIKE PROTEIN MFSD11"/>
    <property type="match status" value="1"/>
</dbReference>
<protein>
    <submittedName>
        <fullName evidence="7">Major facilitator superfamily protein</fullName>
    </submittedName>
</protein>
<sequence>MKLNLQHQKNHYANLGKAAYCSVGFLILFIALNPSQNVYTQIMAKNNLEQFGFFCYSLDYFSYGIGCLAASYILDKLGSKISLSISATADALWILAILPPAYSSEIKHNDDSFFISDGFIYTTQILIQAIQGFLLGLKWVAGSKYVSECASEETKGFFASFFWGIYMISMVLGSLIAAFVSMHFKQSSFLLIMAAIALFSVLIFATLVKPIPQERHLVADNEIEDIKVLQSLSSDNLKNLETNDDLQSIHNFNENDDDLPKGQNLDNSSDIFQTQKLRKNPITLRQELCEIFILIKSKKMRTLIPFLLWIGTSSAVYTGILVMIVIDTQSIGDDQYKFSQAMLTMVSFGAGEIVGSISTGIMIDKYGNKKTAMLNIFFVLIQSILMAVYLINYQFSWFTYVVTFAWGLQDSSSNTLSIEILGFEFSNNSQSYAVSNLGTALGGLIFNIIEGNVEGRESYLIYTSIVGLLGIICNITTLFFKFKPISKDLKYAKRESNFNQEDK</sequence>
<dbReference type="OrthoDB" id="196103at2759"/>
<dbReference type="PROSITE" id="PS00217">
    <property type="entry name" value="SUGAR_TRANSPORT_2"/>
    <property type="match status" value="1"/>
</dbReference>
<evidence type="ECO:0000256" key="4">
    <source>
        <dbReference type="ARBA" id="ARBA00023136"/>
    </source>
</evidence>
<keyword evidence="8" id="KW-1185">Reference proteome</keyword>
<feature type="transmembrane region" description="Helical" evidence="5">
    <location>
        <begin position="157"/>
        <end position="182"/>
    </location>
</feature>
<dbReference type="SUPFAM" id="SSF103473">
    <property type="entry name" value="MFS general substrate transporter"/>
    <property type="match status" value="1"/>
</dbReference>
<evidence type="ECO:0000256" key="5">
    <source>
        <dbReference type="SAM" id="Phobius"/>
    </source>
</evidence>
<feature type="transmembrane region" description="Helical" evidence="5">
    <location>
        <begin position="188"/>
        <end position="208"/>
    </location>
</feature>
<feature type="transmembrane region" description="Helical" evidence="5">
    <location>
        <begin position="306"/>
        <end position="326"/>
    </location>
</feature>
<feature type="domain" description="Major facilitator superfamily (MFS) profile" evidence="6">
    <location>
        <begin position="17"/>
        <end position="485"/>
    </location>
</feature>
<evidence type="ECO:0000259" key="6">
    <source>
        <dbReference type="PROSITE" id="PS50850"/>
    </source>
</evidence>
<feature type="transmembrane region" description="Helical" evidence="5">
    <location>
        <begin position="81"/>
        <end position="98"/>
    </location>
</feature>
<evidence type="ECO:0000256" key="1">
    <source>
        <dbReference type="ARBA" id="ARBA00004141"/>
    </source>
</evidence>